<dbReference type="Proteomes" id="UP000484885">
    <property type="component" value="Unassembled WGS sequence"/>
</dbReference>
<dbReference type="RefSeq" id="WP_164211906.1">
    <property type="nucleotide sequence ID" value="NZ_JAAGSC010000043.1"/>
</dbReference>
<evidence type="ECO:0000256" key="1">
    <source>
        <dbReference type="SAM" id="MobiDB-lite"/>
    </source>
</evidence>
<accession>A0A845UXC5</accession>
<dbReference type="AlphaFoldDB" id="A0A845UXC5"/>
<evidence type="ECO:0000313" key="2">
    <source>
        <dbReference type="EMBL" id="NDY96513.1"/>
    </source>
</evidence>
<organism evidence="2 3">
    <name type="scientific">Wenzhouxiangella limi</name>
    <dbReference type="NCBI Taxonomy" id="2707351"/>
    <lineage>
        <taxon>Bacteria</taxon>
        <taxon>Pseudomonadati</taxon>
        <taxon>Pseudomonadota</taxon>
        <taxon>Gammaproteobacteria</taxon>
        <taxon>Chromatiales</taxon>
        <taxon>Wenzhouxiangellaceae</taxon>
        <taxon>Wenzhouxiangella</taxon>
    </lineage>
</organism>
<evidence type="ECO:0008006" key="4">
    <source>
        <dbReference type="Google" id="ProtNLM"/>
    </source>
</evidence>
<sequence length="167" mass="18323">MKAIPVPITTLAWVAIMLLALSACGSGAREIRGELPLIRVEGLIVDGEQVTLTVGLRNVNDRTLDLRRLKVRMKVEDRLLLEADAQPQIDISARGRDVVTLRGRGQTAGLELLAQRFDQPAANDLPTASLNAQWSMELTLVDDRDRESGTRASGFLHPVPGRPGHFR</sequence>
<feature type="region of interest" description="Disordered" evidence="1">
    <location>
        <begin position="147"/>
        <end position="167"/>
    </location>
</feature>
<gene>
    <name evidence="2" type="ORF">G3I74_12300</name>
</gene>
<proteinExistence type="predicted"/>
<protein>
    <recommendedName>
        <fullName evidence="4">Late embryogenesis abundant protein LEA-2 subgroup domain-containing protein</fullName>
    </recommendedName>
</protein>
<comment type="caution">
    <text evidence="2">The sequence shown here is derived from an EMBL/GenBank/DDBJ whole genome shotgun (WGS) entry which is preliminary data.</text>
</comment>
<keyword evidence="3" id="KW-1185">Reference proteome</keyword>
<dbReference type="EMBL" id="JAAGSC010000043">
    <property type="protein sequence ID" value="NDY96513.1"/>
    <property type="molecule type" value="Genomic_DNA"/>
</dbReference>
<reference evidence="2 3" key="1">
    <citation type="submission" date="2020-02" db="EMBL/GenBank/DDBJ databases">
        <authorList>
            <person name="Zhang X.-Y."/>
        </authorList>
    </citation>
    <scope>NUCLEOTIDE SEQUENCE [LARGE SCALE GENOMIC DNA]</scope>
    <source>
        <strain evidence="2 3">C33</strain>
    </source>
</reference>
<evidence type="ECO:0000313" key="3">
    <source>
        <dbReference type="Proteomes" id="UP000484885"/>
    </source>
</evidence>
<dbReference type="PROSITE" id="PS51257">
    <property type="entry name" value="PROKAR_LIPOPROTEIN"/>
    <property type="match status" value="1"/>
</dbReference>
<name>A0A845UXC5_9GAMM</name>
<dbReference type="SUPFAM" id="SSF117070">
    <property type="entry name" value="LEA14-like"/>
    <property type="match status" value="1"/>
</dbReference>